<proteinExistence type="inferred from homology"/>
<evidence type="ECO:0000256" key="4">
    <source>
        <dbReference type="ARBA" id="ARBA00022989"/>
    </source>
</evidence>
<protein>
    <recommendedName>
        <fullName evidence="9">Transmembrane protein 256</fullName>
    </recommendedName>
</protein>
<evidence type="ECO:0000256" key="2">
    <source>
        <dbReference type="ARBA" id="ARBA00006208"/>
    </source>
</evidence>
<organism evidence="7">
    <name type="scientific">Notodromas monacha</name>
    <dbReference type="NCBI Taxonomy" id="399045"/>
    <lineage>
        <taxon>Eukaryota</taxon>
        <taxon>Metazoa</taxon>
        <taxon>Ecdysozoa</taxon>
        <taxon>Arthropoda</taxon>
        <taxon>Crustacea</taxon>
        <taxon>Oligostraca</taxon>
        <taxon>Ostracoda</taxon>
        <taxon>Podocopa</taxon>
        <taxon>Podocopida</taxon>
        <taxon>Cypridocopina</taxon>
        <taxon>Cypridoidea</taxon>
        <taxon>Cyprididae</taxon>
        <taxon>Notodromas</taxon>
    </lineage>
</organism>
<dbReference type="OrthoDB" id="269173at2759"/>
<gene>
    <name evidence="7" type="ORF">NMOB1V02_LOCUS1461</name>
</gene>
<evidence type="ECO:0000313" key="8">
    <source>
        <dbReference type="Proteomes" id="UP000678499"/>
    </source>
</evidence>
<comment type="similarity">
    <text evidence="2">Belongs to the TMEM256 family.</text>
</comment>
<dbReference type="EMBL" id="OA882182">
    <property type="protein sequence ID" value="CAD7273581.1"/>
    <property type="molecule type" value="Genomic_DNA"/>
</dbReference>
<evidence type="ECO:0000256" key="1">
    <source>
        <dbReference type="ARBA" id="ARBA00004141"/>
    </source>
</evidence>
<dbReference type="Proteomes" id="UP000678499">
    <property type="component" value="Unassembled WGS sequence"/>
</dbReference>
<keyword evidence="3 6" id="KW-0812">Transmembrane</keyword>
<reference evidence="7" key="1">
    <citation type="submission" date="2020-11" db="EMBL/GenBank/DDBJ databases">
        <authorList>
            <person name="Tran Van P."/>
        </authorList>
    </citation>
    <scope>NUCLEOTIDE SEQUENCE</scope>
</reference>
<evidence type="ECO:0000256" key="6">
    <source>
        <dbReference type="SAM" id="Phobius"/>
    </source>
</evidence>
<dbReference type="PANTHER" id="PTHR43461">
    <property type="entry name" value="TRANSMEMBRANE PROTEIN 256"/>
    <property type="match status" value="1"/>
</dbReference>
<name>A0A7R9BFK4_9CRUS</name>
<evidence type="ECO:0000256" key="5">
    <source>
        <dbReference type="ARBA" id="ARBA00023136"/>
    </source>
</evidence>
<keyword evidence="5 6" id="KW-0472">Membrane</keyword>
<dbReference type="InterPro" id="IPR006696">
    <property type="entry name" value="DUF423"/>
</dbReference>
<comment type="subcellular location">
    <subcellularLocation>
        <location evidence="1">Membrane</location>
        <topology evidence="1">Multi-pass membrane protein</topology>
    </subcellularLocation>
</comment>
<evidence type="ECO:0008006" key="9">
    <source>
        <dbReference type="Google" id="ProtNLM"/>
    </source>
</evidence>
<evidence type="ECO:0000313" key="7">
    <source>
        <dbReference type="EMBL" id="CAD7273581.1"/>
    </source>
</evidence>
<dbReference type="PANTHER" id="PTHR43461:SF1">
    <property type="entry name" value="TRANSMEMBRANE PROTEIN 256"/>
    <property type="match status" value="1"/>
</dbReference>
<dbReference type="GO" id="GO:0016020">
    <property type="term" value="C:membrane"/>
    <property type="evidence" value="ECO:0007669"/>
    <property type="project" value="UniProtKB-SubCell"/>
</dbReference>
<dbReference type="Pfam" id="PF04241">
    <property type="entry name" value="DUF423"/>
    <property type="match status" value="1"/>
</dbReference>
<keyword evidence="8" id="KW-1185">Reference proteome</keyword>
<sequence>MESEIDRFLETVSSMSLSDAVNFVIFDNPVSKTFGKILTDGLLTPRSEPMGRPRRSPVPMQASNDWLSQGRLSQILGASGNWTRVAGLSGALAVILGAYGSHSPALKQVSPEKRAVFETANRYHFFHSIALLGVPLCRRPMITGSLMFAGMLIFSGSCYGYALTNYQDARRVTPFGGILLIVSWLSMIV</sequence>
<accession>A0A7R9BFK4</accession>
<dbReference type="AlphaFoldDB" id="A0A7R9BFK4"/>
<keyword evidence="4 6" id="KW-1133">Transmembrane helix</keyword>
<dbReference type="EMBL" id="CAJPEX010000145">
    <property type="protein sequence ID" value="CAG0913733.1"/>
    <property type="molecule type" value="Genomic_DNA"/>
</dbReference>
<feature type="transmembrane region" description="Helical" evidence="6">
    <location>
        <begin position="146"/>
        <end position="163"/>
    </location>
</feature>
<evidence type="ECO:0000256" key="3">
    <source>
        <dbReference type="ARBA" id="ARBA00022692"/>
    </source>
</evidence>